<dbReference type="RefSeq" id="WP_152124771.1">
    <property type="nucleotide sequence ID" value="NZ_WELI01000005.1"/>
</dbReference>
<sequence length="344" mass="39640">MTTWPRFKQLWTHRYHKYSHIAHKYLSVAYKYGLLRWRKLRIGQRPLVAIVLSEQMGDVVACEPVGREVRRRHPNAHIVWFVRKPYLDLILHNPNIDSYVLELCPGERTRLLDTGVFDKVYNLHLSHRKCKYCKEDPVNPIADSLGIDYANYYFHGDLLDVFSRAAGLPAITDEPRMYIPEADARRVAALNLPDNAVVIHCQSSYTPRDWPPHEWDRLVNWLLETYPYPVIEVGLKPVVRNSNPRFIDLCGQLSILQTAEVIGKARLFIGIDSGPAHFANAMGTDGVILLGKLFDYVEYLPYSGRYKRGEGVTILNKLGSPCSELPFEWVQEAVQQHLTQARYV</sequence>
<dbReference type="Gene3D" id="3.40.50.2000">
    <property type="entry name" value="Glycogen Phosphorylase B"/>
    <property type="match status" value="2"/>
</dbReference>
<comment type="caution">
    <text evidence="3">The sequence shown here is derived from an EMBL/GenBank/DDBJ whole genome shotgun (WGS) entry which is preliminary data.</text>
</comment>
<dbReference type="SUPFAM" id="SSF53756">
    <property type="entry name" value="UDP-Glycosyltransferase/glycogen phosphorylase"/>
    <property type="match status" value="1"/>
</dbReference>
<dbReference type="GO" id="GO:0009244">
    <property type="term" value="P:lipopolysaccharide core region biosynthetic process"/>
    <property type="evidence" value="ECO:0007669"/>
    <property type="project" value="TreeGrafter"/>
</dbReference>
<dbReference type="PANTHER" id="PTHR30160">
    <property type="entry name" value="TETRAACYLDISACCHARIDE 4'-KINASE-RELATED"/>
    <property type="match status" value="1"/>
</dbReference>
<evidence type="ECO:0000256" key="2">
    <source>
        <dbReference type="ARBA" id="ARBA00022679"/>
    </source>
</evidence>
<organism evidence="3 4">
    <name type="scientific">Rudanella paleaurantiibacter</name>
    <dbReference type="NCBI Taxonomy" id="2614655"/>
    <lineage>
        <taxon>Bacteria</taxon>
        <taxon>Pseudomonadati</taxon>
        <taxon>Bacteroidota</taxon>
        <taxon>Cytophagia</taxon>
        <taxon>Cytophagales</taxon>
        <taxon>Cytophagaceae</taxon>
        <taxon>Rudanella</taxon>
    </lineage>
</organism>
<evidence type="ECO:0000313" key="3">
    <source>
        <dbReference type="EMBL" id="KAB7730165.1"/>
    </source>
</evidence>
<keyword evidence="4" id="KW-1185">Reference proteome</keyword>
<reference evidence="3 4" key="1">
    <citation type="submission" date="2019-10" db="EMBL/GenBank/DDBJ databases">
        <title>Rudanella paleaurantiibacter sp. nov., isolated from sludge.</title>
        <authorList>
            <person name="Xu S.Q."/>
        </authorList>
    </citation>
    <scope>NUCLEOTIDE SEQUENCE [LARGE SCALE GENOMIC DNA]</scope>
    <source>
        <strain evidence="3 4">HX-22-17</strain>
    </source>
</reference>
<dbReference type="EMBL" id="WELI01000005">
    <property type="protein sequence ID" value="KAB7730165.1"/>
    <property type="molecule type" value="Genomic_DNA"/>
</dbReference>
<dbReference type="InterPro" id="IPR051199">
    <property type="entry name" value="LPS_LOS_Heptosyltrfase"/>
</dbReference>
<evidence type="ECO:0000256" key="1">
    <source>
        <dbReference type="ARBA" id="ARBA00022676"/>
    </source>
</evidence>
<dbReference type="PANTHER" id="PTHR30160:SF1">
    <property type="entry name" value="LIPOPOLYSACCHARIDE 1,2-N-ACETYLGLUCOSAMINETRANSFERASE-RELATED"/>
    <property type="match status" value="1"/>
</dbReference>
<proteinExistence type="predicted"/>
<protein>
    <submittedName>
        <fullName evidence="3">Glycosyl transferase</fullName>
    </submittedName>
</protein>
<dbReference type="AlphaFoldDB" id="A0A7J5TYM5"/>
<accession>A0A7J5TYM5</accession>
<dbReference type="CDD" id="cd03789">
    <property type="entry name" value="GT9_LPS_heptosyltransferase"/>
    <property type="match status" value="1"/>
</dbReference>
<dbReference type="Proteomes" id="UP000488299">
    <property type="component" value="Unassembled WGS sequence"/>
</dbReference>
<dbReference type="Pfam" id="PF01075">
    <property type="entry name" value="Glyco_transf_9"/>
    <property type="match status" value="1"/>
</dbReference>
<gene>
    <name evidence="3" type="ORF">F5984_13370</name>
</gene>
<keyword evidence="2 3" id="KW-0808">Transferase</keyword>
<keyword evidence="1" id="KW-0328">Glycosyltransferase</keyword>
<evidence type="ECO:0000313" key="4">
    <source>
        <dbReference type="Proteomes" id="UP000488299"/>
    </source>
</evidence>
<dbReference type="GO" id="GO:0005829">
    <property type="term" value="C:cytosol"/>
    <property type="evidence" value="ECO:0007669"/>
    <property type="project" value="TreeGrafter"/>
</dbReference>
<name>A0A7J5TYM5_9BACT</name>
<dbReference type="GO" id="GO:0008713">
    <property type="term" value="F:ADP-heptose-lipopolysaccharide heptosyltransferase activity"/>
    <property type="evidence" value="ECO:0007669"/>
    <property type="project" value="TreeGrafter"/>
</dbReference>
<dbReference type="InterPro" id="IPR002201">
    <property type="entry name" value="Glyco_trans_9"/>
</dbReference>